<evidence type="ECO:0000313" key="7">
    <source>
        <dbReference type="Proteomes" id="UP000035909"/>
    </source>
</evidence>
<comment type="similarity">
    <text evidence="1">Belongs to the LysR transcriptional regulatory family.</text>
</comment>
<dbReference type="PATRIC" id="fig|320778.3.peg.3389"/>
<dbReference type="OrthoDB" id="9786526at2"/>
<keyword evidence="7" id="KW-1185">Reference proteome</keyword>
<dbReference type="InterPro" id="IPR005119">
    <property type="entry name" value="LysR_subst-bd"/>
</dbReference>
<dbReference type="PANTHER" id="PTHR30537:SF5">
    <property type="entry name" value="HTH-TYPE TRANSCRIPTIONAL ACTIVATOR TTDR-RELATED"/>
    <property type="match status" value="1"/>
</dbReference>
<keyword evidence="2" id="KW-0805">Transcription regulation</keyword>
<dbReference type="InterPro" id="IPR036390">
    <property type="entry name" value="WH_DNA-bd_sf"/>
</dbReference>
<comment type="caution">
    <text evidence="6">The sequence shown here is derived from an EMBL/GenBank/DDBJ whole genome shotgun (WGS) entry which is preliminary data.</text>
</comment>
<dbReference type="PROSITE" id="PS50931">
    <property type="entry name" value="HTH_LYSR"/>
    <property type="match status" value="1"/>
</dbReference>
<dbReference type="Proteomes" id="UP000035909">
    <property type="component" value="Unassembled WGS sequence"/>
</dbReference>
<dbReference type="CDD" id="cd08422">
    <property type="entry name" value="PBP2_CrgA_like"/>
    <property type="match status" value="1"/>
</dbReference>
<dbReference type="AlphaFoldDB" id="A0A0J1H962"/>
<feature type="domain" description="HTH lysR-type" evidence="5">
    <location>
        <begin position="1"/>
        <end position="59"/>
    </location>
</feature>
<dbReference type="Gene3D" id="3.40.190.290">
    <property type="match status" value="1"/>
</dbReference>
<gene>
    <name evidence="6" type="ORF">ABT57_15585</name>
</gene>
<evidence type="ECO:0000256" key="1">
    <source>
        <dbReference type="ARBA" id="ARBA00009437"/>
    </source>
</evidence>
<dbReference type="FunFam" id="1.10.10.10:FF:000001">
    <property type="entry name" value="LysR family transcriptional regulator"/>
    <property type="match status" value="1"/>
</dbReference>
<dbReference type="InterPro" id="IPR036388">
    <property type="entry name" value="WH-like_DNA-bd_sf"/>
</dbReference>
<dbReference type="InterPro" id="IPR000847">
    <property type="entry name" value="LysR_HTH_N"/>
</dbReference>
<accession>A0A0J1H962</accession>
<evidence type="ECO:0000256" key="3">
    <source>
        <dbReference type="ARBA" id="ARBA00023125"/>
    </source>
</evidence>
<dbReference type="Pfam" id="PF03466">
    <property type="entry name" value="LysR_substrate"/>
    <property type="match status" value="1"/>
</dbReference>
<dbReference type="SUPFAM" id="SSF46785">
    <property type="entry name" value="Winged helix' DNA-binding domain"/>
    <property type="match status" value="1"/>
</dbReference>
<reference evidence="6 7" key="1">
    <citation type="submission" date="2015-05" db="EMBL/GenBank/DDBJ databases">
        <title>Photobacterium galathea sp. nov.</title>
        <authorList>
            <person name="Machado H."/>
            <person name="Gram L."/>
        </authorList>
    </citation>
    <scope>NUCLEOTIDE SEQUENCE [LARGE SCALE GENOMIC DNA]</scope>
    <source>
        <strain evidence="6 7">DSM 22954</strain>
    </source>
</reference>
<dbReference type="EMBL" id="LDOU01000015">
    <property type="protein sequence ID" value="KLV08219.1"/>
    <property type="molecule type" value="Genomic_DNA"/>
</dbReference>
<evidence type="ECO:0000256" key="4">
    <source>
        <dbReference type="ARBA" id="ARBA00023163"/>
    </source>
</evidence>
<protein>
    <submittedName>
        <fullName evidence="6">LysR family transcriptional regulator</fullName>
    </submittedName>
</protein>
<sequence length="320" mass="35464">MSKVDDMTLFVQVVKANGLAAAGRQLGLSPASMTARINRLEQRYQTRLLNRNTRSITLTHAGERFYQGCLRVLDEVAATEASLSETEAVLSGTLRISAPSDFGLQYVAPALAAFVAQHPQVIPHLYLTDGVVKLVEDGLDMAIRYGNLPDSNLIAKPLADNRRVLCASPAYLRAYGMPIHPNDLLEHRCLVMERHGELLNEWYFRHNNQLLSLKVTPAMVSGDGGLIRAWALAGCGIALKSLVDVQADINVGNLQLLFEGQVKGFSYIDSEKIDLEKTDSDSIGLQAIFPSRKFQPRQVRAFTEFFESWLQSYSPAERSQ</sequence>
<dbReference type="Gene3D" id="1.10.10.10">
    <property type="entry name" value="Winged helix-like DNA-binding domain superfamily/Winged helix DNA-binding domain"/>
    <property type="match status" value="1"/>
</dbReference>
<keyword evidence="4" id="KW-0804">Transcription</keyword>
<evidence type="ECO:0000259" key="5">
    <source>
        <dbReference type="PROSITE" id="PS50931"/>
    </source>
</evidence>
<dbReference type="STRING" id="320778.ABT57_15585"/>
<evidence type="ECO:0000313" key="6">
    <source>
        <dbReference type="EMBL" id="KLV08219.1"/>
    </source>
</evidence>
<dbReference type="RefSeq" id="WP_047886107.1">
    <property type="nucleotide sequence ID" value="NZ_CP071326.1"/>
</dbReference>
<dbReference type="InterPro" id="IPR058163">
    <property type="entry name" value="LysR-type_TF_proteobact-type"/>
</dbReference>
<proteinExistence type="inferred from homology"/>
<dbReference type="PANTHER" id="PTHR30537">
    <property type="entry name" value="HTH-TYPE TRANSCRIPTIONAL REGULATOR"/>
    <property type="match status" value="1"/>
</dbReference>
<dbReference type="GO" id="GO:0003700">
    <property type="term" value="F:DNA-binding transcription factor activity"/>
    <property type="evidence" value="ECO:0007669"/>
    <property type="project" value="InterPro"/>
</dbReference>
<organism evidence="6 7">
    <name type="scientific">Photobacterium ganghwense</name>
    <dbReference type="NCBI Taxonomy" id="320778"/>
    <lineage>
        <taxon>Bacteria</taxon>
        <taxon>Pseudomonadati</taxon>
        <taxon>Pseudomonadota</taxon>
        <taxon>Gammaproteobacteria</taxon>
        <taxon>Vibrionales</taxon>
        <taxon>Vibrionaceae</taxon>
        <taxon>Photobacterium</taxon>
    </lineage>
</organism>
<dbReference type="Pfam" id="PF00126">
    <property type="entry name" value="HTH_1"/>
    <property type="match status" value="1"/>
</dbReference>
<keyword evidence="3" id="KW-0238">DNA-binding</keyword>
<name>A0A0J1H962_9GAMM</name>
<dbReference type="GO" id="GO:0003677">
    <property type="term" value="F:DNA binding"/>
    <property type="evidence" value="ECO:0007669"/>
    <property type="project" value="UniProtKB-KW"/>
</dbReference>
<dbReference type="SUPFAM" id="SSF53850">
    <property type="entry name" value="Periplasmic binding protein-like II"/>
    <property type="match status" value="1"/>
</dbReference>
<evidence type="ECO:0000256" key="2">
    <source>
        <dbReference type="ARBA" id="ARBA00023015"/>
    </source>
</evidence>